<dbReference type="Proteomes" id="UP001162889">
    <property type="component" value="Unassembled WGS sequence"/>
</dbReference>
<evidence type="ECO:0000313" key="5">
    <source>
        <dbReference type="Proteomes" id="UP001162889"/>
    </source>
</evidence>
<keyword evidence="5" id="KW-1185">Reference proteome</keyword>
<accession>A0AA41H5F3</accession>
<reference evidence="2" key="1">
    <citation type="submission" date="2021-07" db="EMBL/GenBank/DDBJ databases">
        <title>Characterization of violacein-producing bacteria and related species.</title>
        <authorList>
            <person name="Wilson H.S."/>
            <person name="De Leon M.E."/>
        </authorList>
    </citation>
    <scope>NUCLEOTIDE SEQUENCE</scope>
    <source>
        <strain evidence="2">HSC-15S17</strain>
    </source>
</reference>
<sequence>MIKKSHVPAKKSPAVAKPDGKKLADNGGTKRTGGLVDDELLATSGTKGGLVDGELLAKGGTRGGLAGDDAELG</sequence>
<name>A0AA41H5F3_9BURK</name>
<protein>
    <submittedName>
        <fullName evidence="2">Uncharacterized protein</fullName>
    </submittedName>
</protein>
<evidence type="ECO:0000256" key="1">
    <source>
        <dbReference type="SAM" id="MobiDB-lite"/>
    </source>
</evidence>
<dbReference type="EMBL" id="JALJZU010000001">
    <property type="protein sequence ID" value="MCP2007053.1"/>
    <property type="molecule type" value="Genomic_DNA"/>
</dbReference>
<evidence type="ECO:0000313" key="4">
    <source>
        <dbReference type="Proteomes" id="UP001155901"/>
    </source>
</evidence>
<evidence type="ECO:0000313" key="3">
    <source>
        <dbReference type="EMBL" id="MCP2007053.1"/>
    </source>
</evidence>
<dbReference type="EMBL" id="JAHTGR010000006">
    <property type="protein sequence ID" value="MBV6321952.1"/>
    <property type="molecule type" value="Genomic_DNA"/>
</dbReference>
<comment type="caution">
    <text evidence="2">The sequence shown here is derived from an EMBL/GenBank/DDBJ whole genome shotgun (WGS) entry which is preliminary data.</text>
</comment>
<gene>
    <name evidence="2" type="ORF">KVP70_13470</name>
    <name evidence="3" type="ORF">L1274_000741</name>
</gene>
<organism evidence="2 4">
    <name type="scientific">Duganella violaceipulchra</name>
    <dbReference type="NCBI Taxonomy" id="2849652"/>
    <lineage>
        <taxon>Bacteria</taxon>
        <taxon>Pseudomonadati</taxon>
        <taxon>Pseudomonadota</taxon>
        <taxon>Betaproteobacteria</taxon>
        <taxon>Burkholderiales</taxon>
        <taxon>Oxalobacteraceae</taxon>
        <taxon>Telluria group</taxon>
        <taxon>Duganella</taxon>
    </lineage>
</organism>
<dbReference type="Proteomes" id="UP001155901">
    <property type="component" value="Unassembled WGS sequence"/>
</dbReference>
<feature type="region of interest" description="Disordered" evidence="1">
    <location>
        <begin position="1"/>
        <end position="36"/>
    </location>
</feature>
<proteinExistence type="predicted"/>
<dbReference type="RefSeq" id="WP_217942738.1">
    <property type="nucleotide sequence ID" value="NZ_JAHTGR010000006.1"/>
</dbReference>
<reference evidence="3" key="2">
    <citation type="submission" date="2022-03" db="EMBL/GenBank/DDBJ databases">
        <title>Genome Encyclopedia of Bacteria and Archaea VI: Functional Genomics of Type Strains.</title>
        <authorList>
            <person name="Whitman W."/>
        </authorList>
    </citation>
    <scope>NUCLEOTIDE SEQUENCE</scope>
    <source>
        <strain evidence="3">HSC-15S17</strain>
    </source>
</reference>
<dbReference type="AlphaFoldDB" id="A0AA41H5F3"/>
<evidence type="ECO:0000313" key="2">
    <source>
        <dbReference type="EMBL" id="MBV6321952.1"/>
    </source>
</evidence>